<keyword evidence="3" id="KW-1133">Transmembrane helix</keyword>
<sequence>MSIRKWLVAMLVGVVTVPMGLALVLLREGCLTELEWFLALGFMASIVLAWPVAALVAHVLVVRDMREMNAFCLRARNGEYGEMWTLPPEREDEPETVRLRRNLYWLVRVAARREECLATRLDVEARSSLENERLARMDPLTGVFNRRHFDEYLVGCLGCPVAGRVCLLFIDCDDFKAVNDGHGHESGDEVLRRLGDLLSGAVRDGADCAFRYGGDEFAVVLRGRDREDARIVAERVRARFEREGLYGTTLSIGVAECACGCAGGDVARRLVGDADAAVYEAKRRGRNRVVAAWDLRLDAEAREVVTEAS</sequence>
<dbReference type="EC" id="2.7.7.65" evidence="1"/>
<organism evidence="5 6">
    <name type="scientific">Desulfobaculum xiamenense</name>
    <dbReference type="NCBI Taxonomy" id="995050"/>
    <lineage>
        <taxon>Bacteria</taxon>
        <taxon>Pseudomonadati</taxon>
        <taxon>Thermodesulfobacteriota</taxon>
        <taxon>Desulfovibrionia</taxon>
        <taxon>Desulfovibrionales</taxon>
        <taxon>Desulfovibrionaceae</taxon>
        <taxon>Desulfobaculum</taxon>
    </lineage>
</organism>
<dbReference type="RefSeq" id="WP_167942202.1">
    <property type="nucleotide sequence ID" value="NZ_JAATJA010000003.1"/>
</dbReference>
<dbReference type="PROSITE" id="PS50887">
    <property type="entry name" value="GGDEF"/>
    <property type="match status" value="1"/>
</dbReference>
<comment type="caution">
    <text evidence="5">The sequence shown here is derived from an EMBL/GenBank/DDBJ whole genome shotgun (WGS) entry which is preliminary data.</text>
</comment>
<evidence type="ECO:0000259" key="4">
    <source>
        <dbReference type="PROSITE" id="PS50887"/>
    </source>
</evidence>
<name>A0A846QQ60_9BACT</name>
<reference evidence="5 6" key="1">
    <citation type="submission" date="2020-03" db="EMBL/GenBank/DDBJ databases">
        <title>Genomic Encyclopedia of Type Strains, Phase IV (KMG-IV): sequencing the most valuable type-strain genomes for metagenomic binning, comparative biology and taxonomic classification.</title>
        <authorList>
            <person name="Goeker M."/>
        </authorList>
    </citation>
    <scope>NUCLEOTIDE SEQUENCE [LARGE SCALE GENOMIC DNA]</scope>
    <source>
        <strain evidence="5 6">DSM 24233</strain>
    </source>
</reference>
<evidence type="ECO:0000313" key="6">
    <source>
        <dbReference type="Proteomes" id="UP000580856"/>
    </source>
</evidence>
<dbReference type="Gene3D" id="3.30.70.270">
    <property type="match status" value="1"/>
</dbReference>
<keyword evidence="3" id="KW-0472">Membrane</keyword>
<accession>A0A846QQ60</accession>
<dbReference type="GO" id="GO:0043709">
    <property type="term" value="P:cell adhesion involved in single-species biofilm formation"/>
    <property type="evidence" value="ECO:0007669"/>
    <property type="project" value="TreeGrafter"/>
</dbReference>
<keyword evidence="3" id="KW-0812">Transmembrane</keyword>
<dbReference type="SUPFAM" id="SSF55073">
    <property type="entry name" value="Nucleotide cyclase"/>
    <property type="match status" value="1"/>
</dbReference>
<dbReference type="EMBL" id="JAATJA010000003">
    <property type="protein sequence ID" value="NJB69120.1"/>
    <property type="molecule type" value="Genomic_DNA"/>
</dbReference>
<evidence type="ECO:0000256" key="3">
    <source>
        <dbReference type="SAM" id="Phobius"/>
    </source>
</evidence>
<dbReference type="SMART" id="SM00267">
    <property type="entry name" value="GGDEF"/>
    <property type="match status" value="1"/>
</dbReference>
<dbReference type="CDD" id="cd01949">
    <property type="entry name" value="GGDEF"/>
    <property type="match status" value="1"/>
</dbReference>
<dbReference type="Pfam" id="PF00990">
    <property type="entry name" value="GGDEF"/>
    <property type="match status" value="1"/>
</dbReference>
<evidence type="ECO:0000256" key="2">
    <source>
        <dbReference type="ARBA" id="ARBA00034247"/>
    </source>
</evidence>
<dbReference type="GO" id="GO:0005886">
    <property type="term" value="C:plasma membrane"/>
    <property type="evidence" value="ECO:0007669"/>
    <property type="project" value="TreeGrafter"/>
</dbReference>
<dbReference type="PANTHER" id="PTHR45138">
    <property type="entry name" value="REGULATORY COMPONENTS OF SENSORY TRANSDUCTION SYSTEM"/>
    <property type="match status" value="1"/>
</dbReference>
<evidence type="ECO:0000256" key="1">
    <source>
        <dbReference type="ARBA" id="ARBA00012528"/>
    </source>
</evidence>
<dbReference type="PANTHER" id="PTHR45138:SF9">
    <property type="entry name" value="DIGUANYLATE CYCLASE DGCM-RELATED"/>
    <property type="match status" value="1"/>
</dbReference>
<dbReference type="AlphaFoldDB" id="A0A846QQ60"/>
<dbReference type="GO" id="GO:0052621">
    <property type="term" value="F:diguanylate cyclase activity"/>
    <property type="evidence" value="ECO:0007669"/>
    <property type="project" value="UniProtKB-EC"/>
</dbReference>
<dbReference type="InterPro" id="IPR000160">
    <property type="entry name" value="GGDEF_dom"/>
</dbReference>
<protein>
    <recommendedName>
        <fullName evidence="1">diguanylate cyclase</fullName>
        <ecNumber evidence="1">2.7.7.65</ecNumber>
    </recommendedName>
</protein>
<dbReference type="NCBIfam" id="TIGR00254">
    <property type="entry name" value="GGDEF"/>
    <property type="match status" value="1"/>
</dbReference>
<gene>
    <name evidence="5" type="ORF">GGQ74_002814</name>
</gene>
<proteinExistence type="predicted"/>
<comment type="catalytic activity">
    <reaction evidence="2">
        <text>2 GTP = 3',3'-c-di-GMP + 2 diphosphate</text>
        <dbReference type="Rhea" id="RHEA:24898"/>
        <dbReference type="ChEBI" id="CHEBI:33019"/>
        <dbReference type="ChEBI" id="CHEBI:37565"/>
        <dbReference type="ChEBI" id="CHEBI:58805"/>
        <dbReference type="EC" id="2.7.7.65"/>
    </reaction>
</comment>
<dbReference type="Proteomes" id="UP000580856">
    <property type="component" value="Unassembled WGS sequence"/>
</dbReference>
<keyword evidence="6" id="KW-1185">Reference proteome</keyword>
<feature type="transmembrane region" description="Helical" evidence="3">
    <location>
        <begin position="36"/>
        <end position="61"/>
    </location>
</feature>
<evidence type="ECO:0000313" key="5">
    <source>
        <dbReference type="EMBL" id="NJB69120.1"/>
    </source>
</evidence>
<feature type="domain" description="GGDEF" evidence="4">
    <location>
        <begin position="163"/>
        <end position="294"/>
    </location>
</feature>
<dbReference type="FunFam" id="3.30.70.270:FF:000001">
    <property type="entry name" value="Diguanylate cyclase domain protein"/>
    <property type="match status" value="1"/>
</dbReference>
<dbReference type="GO" id="GO:1902201">
    <property type="term" value="P:negative regulation of bacterial-type flagellum-dependent cell motility"/>
    <property type="evidence" value="ECO:0007669"/>
    <property type="project" value="TreeGrafter"/>
</dbReference>
<dbReference type="InterPro" id="IPR043128">
    <property type="entry name" value="Rev_trsase/Diguanyl_cyclase"/>
</dbReference>
<dbReference type="InterPro" id="IPR050469">
    <property type="entry name" value="Diguanylate_Cyclase"/>
</dbReference>
<dbReference type="InterPro" id="IPR029787">
    <property type="entry name" value="Nucleotide_cyclase"/>
</dbReference>